<reference evidence="1 2" key="1">
    <citation type="submission" date="2007-08" db="EMBL/GenBank/DDBJ databases">
        <authorList>
            <person name="Fulton L."/>
            <person name="Clifton S."/>
            <person name="Fulton B."/>
            <person name="Xu J."/>
            <person name="Minx P."/>
            <person name="Pepin K.H."/>
            <person name="Johnson M."/>
            <person name="Thiruvilangam P."/>
            <person name="Bhonagiri V."/>
            <person name="Nash W.E."/>
            <person name="Mardis E.R."/>
            <person name="Wilson R.K."/>
        </authorList>
    </citation>
    <scope>NUCLEOTIDE SEQUENCE [LARGE SCALE GENOMIC DNA]</scope>
    <source>
        <strain evidence="2">ATCC BAA-613 / DSM 15670 / CCUG 46953 / JCM 12243 / WAL 16351</strain>
    </source>
</reference>
<organism evidence="1 2">
    <name type="scientific">Enterocloster bolteae (strain ATCC BAA-613 / DSM 15670 / CCUG 46953 / JCM 12243 / WAL 16351)</name>
    <name type="common">Clostridium bolteae</name>
    <dbReference type="NCBI Taxonomy" id="411902"/>
    <lineage>
        <taxon>Bacteria</taxon>
        <taxon>Bacillati</taxon>
        <taxon>Bacillota</taxon>
        <taxon>Clostridia</taxon>
        <taxon>Lachnospirales</taxon>
        <taxon>Lachnospiraceae</taxon>
        <taxon>Enterocloster</taxon>
    </lineage>
</organism>
<dbReference type="EMBL" id="ABCC02000032">
    <property type="protein sequence ID" value="EDP16127.1"/>
    <property type="molecule type" value="Genomic_DNA"/>
</dbReference>
<gene>
    <name evidence="1" type="ORF">CLOBOL_03564</name>
</gene>
<dbReference type="Proteomes" id="UP000005396">
    <property type="component" value="Unassembled WGS sequence"/>
</dbReference>
<name>A8RT65_ENTBW</name>
<accession>A8RT65</accession>
<reference evidence="1 2" key="2">
    <citation type="submission" date="2007-09" db="EMBL/GenBank/DDBJ databases">
        <title>Draft genome sequence of Clostridium bolteae (ATCC BAA-613).</title>
        <authorList>
            <person name="Sudarsanam P."/>
            <person name="Ley R."/>
            <person name="Guruge J."/>
            <person name="Turnbaugh P.J."/>
            <person name="Mahowald M."/>
            <person name="Liep D."/>
            <person name="Gordon J."/>
        </authorList>
    </citation>
    <scope>NUCLEOTIDE SEQUENCE [LARGE SCALE GENOMIC DNA]</scope>
    <source>
        <strain evidence="2">ATCC BAA-613 / DSM 15670 / CCUG 46953 / JCM 12243 / WAL 16351</strain>
    </source>
</reference>
<protein>
    <submittedName>
        <fullName evidence="1">Uncharacterized protein</fullName>
    </submittedName>
</protein>
<proteinExistence type="predicted"/>
<sequence length="72" mass="8027">MNLSAVPGFDGAVYLNGFPASKSKKGMVQNQVTNLVLHHPLFCRFLRNKGNVTSRKCEEDKRDGGKDNMKKC</sequence>
<evidence type="ECO:0000313" key="1">
    <source>
        <dbReference type="EMBL" id="EDP16127.1"/>
    </source>
</evidence>
<dbReference type="AlphaFoldDB" id="A8RT65"/>
<dbReference type="PaxDb" id="411902-CLOBOL_03564"/>
<dbReference type="HOGENOM" id="CLU_2715217_0_0_9"/>
<comment type="caution">
    <text evidence="1">The sequence shown here is derived from an EMBL/GenBank/DDBJ whole genome shotgun (WGS) entry which is preliminary data.</text>
</comment>
<evidence type="ECO:0000313" key="2">
    <source>
        <dbReference type="Proteomes" id="UP000005396"/>
    </source>
</evidence>